<comment type="similarity">
    <text evidence="1 2">Belongs to the outer membrane factor (OMF) (TC 1.B.17) family.</text>
</comment>
<dbReference type="Pfam" id="PF02321">
    <property type="entry name" value="OEP"/>
    <property type="match status" value="2"/>
</dbReference>
<dbReference type="PROSITE" id="PS51257">
    <property type="entry name" value="PROKAR_LIPOPROTEIN"/>
    <property type="match status" value="1"/>
</dbReference>
<evidence type="ECO:0000313" key="5">
    <source>
        <dbReference type="EMBL" id="NVP29972.1"/>
    </source>
</evidence>
<feature type="region of interest" description="Disordered" evidence="3">
    <location>
        <begin position="112"/>
        <end position="152"/>
    </location>
</feature>
<comment type="caution">
    <text evidence="5">The sequence shown here is derived from an EMBL/GenBank/DDBJ whole genome shotgun (WGS) entry which is preliminary data.</text>
</comment>
<dbReference type="NCBIfam" id="TIGR01845">
    <property type="entry name" value="outer_NodT"/>
    <property type="match status" value="1"/>
</dbReference>
<feature type="chain" id="PRO_5031600587" evidence="2">
    <location>
        <begin position="24"/>
        <end position="524"/>
    </location>
</feature>
<keyword evidence="7" id="KW-1185">Reference proteome</keyword>
<name>A0A7Y7UP77_9SPHN</name>
<dbReference type="EMBL" id="JABEOV010000012">
    <property type="protein sequence ID" value="NNG53303.1"/>
    <property type="molecule type" value="Genomic_DNA"/>
</dbReference>
<evidence type="ECO:0000256" key="2">
    <source>
        <dbReference type="RuleBase" id="RU362097"/>
    </source>
</evidence>
<gene>
    <name evidence="4" type="ORF">HKX05_08065</name>
    <name evidence="5" type="ORF">HLV41_02860</name>
</gene>
<dbReference type="GO" id="GO:0005886">
    <property type="term" value="C:plasma membrane"/>
    <property type="evidence" value="ECO:0007669"/>
    <property type="project" value="UniProtKB-SubCell"/>
</dbReference>
<keyword evidence="2" id="KW-0472">Membrane</keyword>
<dbReference type="Proteomes" id="UP000531581">
    <property type="component" value="Unassembled WGS sequence"/>
</dbReference>
<evidence type="ECO:0000256" key="1">
    <source>
        <dbReference type="ARBA" id="ARBA00007613"/>
    </source>
</evidence>
<protein>
    <submittedName>
        <fullName evidence="5">Efflux transporter outer membrane subunit</fullName>
    </submittedName>
</protein>
<proteinExistence type="inferred from homology"/>
<keyword evidence="2" id="KW-0449">Lipoprotein</keyword>
<feature type="compositionally biased region" description="Gly residues" evidence="3">
    <location>
        <begin position="124"/>
        <end position="152"/>
    </location>
</feature>
<keyword evidence="2" id="KW-0732">Signal</keyword>
<dbReference type="GeneID" id="78486469"/>
<dbReference type="RefSeq" id="WP_082795029.1">
    <property type="nucleotide sequence ID" value="NZ_JABEOV010000012.1"/>
</dbReference>
<dbReference type="PANTHER" id="PTHR30203">
    <property type="entry name" value="OUTER MEMBRANE CATION EFFLUX PROTEIN"/>
    <property type="match status" value="1"/>
</dbReference>
<dbReference type="Gene3D" id="2.20.200.10">
    <property type="entry name" value="Outer membrane efflux proteins (OEP)"/>
    <property type="match status" value="1"/>
</dbReference>
<dbReference type="PANTHER" id="PTHR30203:SF32">
    <property type="entry name" value="CATION EFFLUX SYSTEM PROTEIN CUSC"/>
    <property type="match status" value="1"/>
</dbReference>
<keyword evidence="2" id="KW-0564">Palmitate</keyword>
<dbReference type="GO" id="GO:0015562">
    <property type="term" value="F:efflux transmembrane transporter activity"/>
    <property type="evidence" value="ECO:0007669"/>
    <property type="project" value="InterPro"/>
</dbReference>
<evidence type="ECO:0000256" key="3">
    <source>
        <dbReference type="SAM" id="MobiDB-lite"/>
    </source>
</evidence>
<dbReference type="InterPro" id="IPR010131">
    <property type="entry name" value="MdtP/NodT-like"/>
</dbReference>
<organism evidence="5 6">
    <name type="scientific">Sphingomonas sanguinis</name>
    <dbReference type="NCBI Taxonomy" id="33051"/>
    <lineage>
        <taxon>Bacteria</taxon>
        <taxon>Pseudomonadati</taxon>
        <taxon>Pseudomonadota</taxon>
        <taxon>Alphaproteobacteria</taxon>
        <taxon>Sphingomonadales</taxon>
        <taxon>Sphingomonadaceae</taxon>
        <taxon>Sphingomonas</taxon>
    </lineage>
</organism>
<dbReference type="InterPro" id="IPR003423">
    <property type="entry name" value="OMP_efflux"/>
</dbReference>
<reference evidence="6 7" key="1">
    <citation type="submission" date="2020-05" db="EMBL/GenBank/DDBJ databases">
        <title>Draft Genome Sequences of Sphingomonas sp. Isolated from the International Space Station.</title>
        <authorList>
            <person name="Bijlani S."/>
            <person name="Singh N.K."/>
            <person name="Mason C.E."/>
            <person name="Wang C.C."/>
            <person name="Venkateswaran K."/>
        </authorList>
    </citation>
    <scope>NUCLEOTIDE SEQUENCE [LARGE SCALE GENOMIC DNA]</scope>
    <source>
        <strain evidence="4 7">IIF7SW-B5</strain>
        <strain evidence="5">ISS-IIF7SWP</strain>
    </source>
</reference>
<sequence length="524" mass="54298">MRILSPLPALLLAATALSGCSLAPKYERPATPVPPSWPVGDAYLRQSEAALPTVRYTDIFRDARLQQLITQALANNRDLRVAAANIAATRAQYRIQRGSLFPEVDASGRYSYTERGSSGAGSQAVGGTGTGGTGTGTGTGIGTGNGTGGVGTGTGGTGGTVVTGANGSGSAWSVNLGTTAFELDLFGRVRSLTGAALDRYFATEAAARATRLTLVGDIADAWLNYAANQSLLAIAQQTAASAERSVTLTRARLQGGISPRTDLRQAEQVLATAQADLALQKTAVAQDINALQLLVGAPIDTALLPRSIEEASPTIATLPAGLDSGILLRRPDVVQAEYLLRAANGQIGAARAAMFPRISLTGLVGFASTALSSLFSSGSFNYSVAPSVSYPIFQAGAGVANVQYSRAQRDAALATYEKTIQTAFQETADALARQGTIDDQLGANRRFLNAAADTYRLTEASYRGGVTPFLNTLDAQRSLYSAQRTVIATQLTAATNRVTLYRVLGGDSLLEATTNGPVALSPGQ</sequence>
<keyword evidence="2" id="KW-1134">Transmembrane beta strand</keyword>
<evidence type="ECO:0000313" key="6">
    <source>
        <dbReference type="Proteomes" id="UP000531581"/>
    </source>
</evidence>
<dbReference type="AlphaFoldDB" id="A0A7Y7UP77"/>
<evidence type="ECO:0000313" key="7">
    <source>
        <dbReference type="Proteomes" id="UP000557656"/>
    </source>
</evidence>
<dbReference type="Proteomes" id="UP000557656">
    <property type="component" value="Unassembled WGS sequence"/>
</dbReference>
<feature type="signal peptide" evidence="2">
    <location>
        <begin position="1"/>
        <end position="23"/>
    </location>
</feature>
<evidence type="ECO:0000313" key="4">
    <source>
        <dbReference type="EMBL" id="NNG53303.1"/>
    </source>
</evidence>
<dbReference type="SUPFAM" id="SSF56954">
    <property type="entry name" value="Outer membrane efflux proteins (OEP)"/>
    <property type="match status" value="1"/>
</dbReference>
<comment type="subcellular location">
    <subcellularLocation>
        <location evidence="2">Cell membrane</location>
        <topology evidence="2">Lipid-anchor</topology>
    </subcellularLocation>
</comment>
<dbReference type="Gene3D" id="1.20.1600.10">
    <property type="entry name" value="Outer membrane efflux proteins (OEP)"/>
    <property type="match status" value="2"/>
</dbReference>
<dbReference type="EMBL" id="JABYQV010000002">
    <property type="protein sequence ID" value="NVP29972.1"/>
    <property type="molecule type" value="Genomic_DNA"/>
</dbReference>
<accession>A0A7Y7UP77</accession>
<keyword evidence="2" id="KW-0812">Transmembrane</keyword>